<dbReference type="PANTHER" id="PTHR42693:SF33">
    <property type="entry name" value="ARYLSULFATASE"/>
    <property type="match status" value="1"/>
</dbReference>
<evidence type="ECO:0000259" key="6">
    <source>
        <dbReference type="Pfam" id="PF00884"/>
    </source>
</evidence>
<organism evidence="7 8">
    <name type="scientific">Luteitalea pratensis</name>
    <dbReference type="NCBI Taxonomy" id="1855912"/>
    <lineage>
        <taxon>Bacteria</taxon>
        <taxon>Pseudomonadati</taxon>
        <taxon>Acidobacteriota</taxon>
        <taxon>Vicinamibacteria</taxon>
        <taxon>Vicinamibacterales</taxon>
        <taxon>Vicinamibacteraceae</taxon>
        <taxon>Luteitalea</taxon>
    </lineage>
</organism>
<sequence precursor="true">MVPSIDPLRLDEGRTMTFRVLLLFACVCWTAAPAVAHAQAAASARPNVVLIITDDMGWADLGAYGASDVRTPNIDSLARDGVRMTDFYSNGPVCTPTRAGLISGRYQQRYGIQAPLPTEGIPGGDVGLPSRGHSLPQLLSQRGYATALIGKWHLGYRQEFSPAAHGFAYFFGLKSGYHDFYAHTAGDGKPDLWENDRQVVVEGYTTDLITQRSVKFLEQQAARPFFLEVAYNAPHWPYQPPDRPSMAPGNARHVRPWDGETSTRADYVAMIERVDRGVGEVLQALERLDLARRTIVIFTNDNGGEWLASNGPLLNRKGSVWEGGIRVPAMIRWPGRIPAGKVSGQVGITMDLTASILAATGTTVPADARPDGIDIFPILEGRIPEVPRTLFWRTGNPTKQQWAVRSGDWKLVLDALSPFVFNVRTDPGERQNLTNQRQDIARELRPLLDAWEKDVDAEYKASSAARASSPVK</sequence>
<keyword evidence="4" id="KW-0106">Calcium</keyword>
<dbReference type="Gene3D" id="3.40.720.10">
    <property type="entry name" value="Alkaline Phosphatase, subunit A"/>
    <property type="match status" value="1"/>
</dbReference>
<keyword evidence="8" id="KW-1185">Reference proteome</keyword>
<evidence type="ECO:0000256" key="1">
    <source>
        <dbReference type="ARBA" id="ARBA00008779"/>
    </source>
</evidence>
<evidence type="ECO:0000313" key="7">
    <source>
        <dbReference type="EMBL" id="AMY11877.1"/>
    </source>
</evidence>
<dbReference type="InterPro" id="IPR024607">
    <property type="entry name" value="Sulfatase_CS"/>
</dbReference>
<feature type="chain" id="PRO_5007511962" evidence="5">
    <location>
        <begin position="39"/>
        <end position="472"/>
    </location>
</feature>
<evidence type="ECO:0000256" key="2">
    <source>
        <dbReference type="ARBA" id="ARBA00022723"/>
    </source>
</evidence>
<name>A0A143PT20_LUTPR</name>
<dbReference type="InterPro" id="IPR000917">
    <property type="entry name" value="Sulfatase_N"/>
</dbReference>
<dbReference type="PATRIC" id="fig|1813736.3.peg.5411"/>
<evidence type="ECO:0000256" key="5">
    <source>
        <dbReference type="SAM" id="SignalP"/>
    </source>
</evidence>
<gene>
    <name evidence="7" type="primary">atsA_9</name>
    <name evidence="7" type="ORF">LuPra_05145</name>
</gene>
<dbReference type="InterPro" id="IPR017850">
    <property type="entry name" value="Alkaline_phosphatase_core_sf"/>
</dbReference>
<feature type="signal peptide" evidence="5">
    <location>
        <begin position="1"/>
        <end position="38"/>
    </location>
</feature>
<proteinExistence type="inferred from homology"/>
<dbReference type="InterPro" id="IPR050738">
    <property type="entry name" value="Sulfatase"/>
</dbReference>
<dbReference type="Proteomes" id="UP000076079">
    <property type="component" value="Chromosome"/>
</dbReference>
<feature type="domain" description="Sulfatase N-terminal" evidence="6">
    <location>
        <begin position="46"/>
        <end position="361"/>
    </location>
</feature>
<dbReference type="EMBL" id="CP015136">
    <property type="protein sequence ID" value="AMY11877.1"/>
    <property type="molecule type" value="Genomic_DNA"/>
</dbReference>
<dbReference type="GO" id="GO:0004065">
    <property type="term" value="F:arylsulfatase activity"/>
    <property type="evidence" value="ECO:0007669"/>
    <property type="project" value="UniProtKB-EC"/>
</dbReference>
<reference evidence="7 8" key="1">
    <citation type="journal article" date="2016" name="Genome Announc.">
        <title>First Complete Genome Sequence of a Subdivision 6 Acidobacterium Strain.</title>
        <authorList>
            <person name="Huang S."/>
            <person name="Vieira S."/>
            <person name="Bunk B."/>
            <person name="Riedel T."/>
            <person name="Sproer C."/>
            <person name="Overmann J."/>
        </authorList>
    </citation>
    <scope>NUCLEOTIDE SEQUENCE [LARGE SCALE GENOMIC DNA]</scope>
    <source>
        <strain evidence="8">DSM 100886 HEG_-6_39</strain>
    </source>
</reference>
<dbReference type="Pfam" id="PF00884">
    <property type="entry name" value="Sulfatase"/>
    <property type="match status" value="1"/>
</dbReference>
<comment type="similarity">
    <text evidence="1">Belongs to the sulfatase family.</text>
</comment>
<dbReference type="SUPFAM" id="SSF53649">
    <property type="entry name" value="Alkaline phosphatase-like"/>
    <property type="match status" value="1"/>
</dbReference>
<dbReference type="AlphaFoldDB" id="A0A143PT20"/>
<dbReference type="PROSITE" id="PS00149">
    <property type="entry name" value="SULFATASE_2"/>
    <property type="match status" value="1"/>
</dbReference>
<evidence type="ECO:0000256" key="3">
    <source>
        <dbReference type="ARBA" id="ARBA00022801"/>
    </source>
</evidence>
<protein>
    <submittedName>
        <fullName evidence="7">Arylsulfatase</fullName>
        <ecNumber evidence="7">3.1.6.1</ecNumber>
    </submittedName>
</protein>
<reference evidence="8" key="2">
    <citation type="submission" date="2016-04" db="EMBL/GenBank/DDBJ databases">
        <title>First Complete Genome Sequence of a Subdivision 6 Acidobacterium.</title>
        <authorList>
            <person name="Huang S."/>
            <person name="Vieira S."/>
            <person name="Bunk B."/>
            <person name="Riedel T."/>
            <person name="Sproeer C."/>
            <person name="Overmann J."/>
        </authorList>
    </citation>
    <scope>NUCLEOTIDE SEQUENCE [LARGE SCALE GENOMIC DNA]</scope>
    <source>
        <strain evidence="8">DSM 100886 HEG_-6_39</strain>
    </source>
</reference>
<dbReference type="KEGG" id="abac:LuPra_05145"/>
<keyword evidence="5" id="KW-0732">Signal</keyword>
<evidence type="ECO:0000256" key="4">
    <source>
        <dbReference type="ARBA" id="ARBA00022837"/>
    </source>
</evidence>
<dbReference type="PANTHER" id="PTHR42693">
    <property type="entry name" value="ARYLSULFATASE FAMILY MEMBER"/>
    <property type="match status" value="1"/>
</dbReference>
<dbReference type="Gene3D" id="3.30.1120.10">
    <property type="match status" value="1"/>
</dbReference>
<keyword evidence="2" id="KW-0479">Metal-binding</keyword>
<dbReference type="EC" id="3.1.6.1" evidence="7"/>
<keyword evidence="3 7" id="KW-0378">Hydrolase</keyword>
<accession>A0A143PT20</accession>
<evidence type="ECO:0000313" key="8">
    <source>
        <dbReference type="Proteomes" id="UP000076079"/>
    </source>
</evidence>
<dbReference type="STRING" id="1855912.LuPra_05145"/>
<dbReference type="GO" id="GO:0046872">
    <property type="term" value="F:metal ion binding"/>
    <property type="evidence" value="ECO:0007669"/>
    <property type="project" value="UniProtKB-KW"/>
</dbReference>